<dbReference type="InterPro" id="IPR055295">
    <property type="entry name" value="NUDT22/NUDT9-like"/>
</dbReference>
<dbReference type="Gene3D" id="3.90.79.10">
    <property type="entry name" value="Nucleoside Triphosphate Pyrophosphohydrolase"/>
    <property type="match status" value="1"/>
</dbReference>
<evidence type="ECO:0000313" key="9">
    <source>
        <dbReference type="Proteomes" id="UP000694380"/>
    </source>
</evidence>
<dbReference type="PANTHER" id="PTHR31835">
    <property type="entry name" value="URIDINE DIPHOSPHATE GLUCOSE PYROPHOSPHATASE"/>
    <property type="match status" value="1"/>
</dbReference>
<reference evidence="8" key="1">
    <citation type="submission" date="2025-08" db="UniProtKB">
        <authorList>
            <consortium name="Ensembl"/>
        </authorList>
    </citation>
    <scope>IDENTIFICATION</scope>
</reference>
<keyword evidence="5" id="KW-0378">Hydrolase</keyword>
<dbReference type="PANTHER" id="PTHR31835:SF1">
    <property type="entry name" value="URIDINE DIPHOSPHATE GLUCOSE PYROPHOSPHATASE NUDT22"/>
    <property type="match status" value="1"/>
</dbReference>
<dbReference type="InterPro" id="IPR042080">
    <property type="entry name" value="RNA_2'-PTrans_N"/>
</dbReference>
<evidence type="ECO:0000256" key="5">
    <source>
        <dbReference type="ARBA" id="ARBA00022801"/>
    </source>
</evidence>
<dbReference type="GO" id="GO:0000215">
    <property type="term" value="F:tRNA 2'-phosphotransferase activity"/>
    <property type="evidence" value="ECO:0007669"/>
    <property type="project" value="UniProtKB-EC"/>
</dbReference>
<keyword evidence="6" id="KW-0460">Magnesium</keyword>
<dbReference type="Pfam" id="PF01885">
    <property type="entry name" value="PTS_2-RNA"/>
    <property type="match status" value="1"/>
</dbReference>
<reference evidence="8" key="2">
    <citation type="submission" date="2025-09" db="UniProtKB">
        <authorList>
            <consortium name="Ensembl"/>
        </authorList>
    </citation>
    <scope>IDENTIFICATION</scope>
</reference>
<evidence type="ECO:0000256" key="3">
    <source>
        <dbReference type="ARBA" id="ARBA00012007"/>
    </source>
</evidence>
<dbReference type="OrthoDB" id="242473at2759"/>
<name>A0A8C3IIX5_CHRPI</name>
<evidence type="ECO:0000256" key="2">
    <source>
        <dbReference type="ARBA" id="ARBA00003343"/>
    </source>
</evidence>
<dbReference type="SUPFAM" id="SSF55811">
    <property type="entry name" value="Nudix"/>
    <property type="match status" value="1"/>
</dbReference>
<keyword evidence="9" id="KW-1185">Reference proteome</keyword>
<accession>A0A8C3IIX5</accession>
<sequence>MDPEISIMLQCPSPKGLAETEVRAELSPAYDRRQLPGGQAWIDAVWEARCRHSPWLFNGSKFRLHSAQLDGGSLTFRLGLTCYKDFLGTNRAGMARHLQQQGRQDFGDSQAYLAEPLGVGAMVHTADDCFVFLRRSLKVGEAPGLIDIPGGHPEPQAVVGDVPEESIRLQDLPRQMVVKEIFNSILREIRDEVNLPLPTLSQPVLLGIARNQTSAGRASAEFYVRCSLTLEQVKQRYEIGGPEAQESTGIIFIKRENPDVRLSKALSYVLRHGAAQLGLEMGADGFVDVAALLSLPRFGGVSVADVRHVVETNEKRRFALRSHPSDGRLQIRANQGHSLQVSELELIPLLEPTALPQTMAHGTYLRHWPAICQGGLSRMGRNHIHLAPGLPGDGHILSGMRQDCDVAIVINGPQALADGIKFYRSANGVILTPGDAEGLLPPQYFQRVLQLRPDRRLLPLK</sequence>
<dbReference type="GO" id="GO:0052751">
    <property type="term" value="F:GDP-mannose hydrolase activity"/>
    <property type="evidence" value="ECO:0007669"/>
    <property type="project" value="TreeGrafter"/>
</dbReference>
<dbReference type="EC" id="2.7.1.160" evidence="3"/>
<organism evidence="8 9">
    <name type="scientific">Chrysemys picta bellii</name>
    <name type="common">Western painted turtle</name>
    <name type="synonym">Emys bellii</name>
    <dbReference type="NCBI Taxonomy" id="8478"/>
    <lineage>
        <taxon>Eukaryota</taxon>
        <taxon>Metazoa</taxon>
        <taxon>Chordata</taxon>
        <taxon>Craniata</taxon>
        <taxon>Vertebrata</taxon>
        <taxon>Euteleostomi</taxon>
        <taxon>Archelosauria</taxon>
        <taxon>Testudinata</taxon>
        <taxon>Testudines</taxon>
        <taxon>Cryptodira</taxon>
        <taxon>Durocryptodira</taxon>
        <taxon>Testudinoidea</taxon>
        <taxon>Emydidae</taxon>
        <taxon>Chrysemys</taxon>
    </lineage>
</organism>
<dbReference type="Proteomes" id="UP000694380">
    <property type="component" value="Unplaced"/>
</dbReference>
<dbReference type="InterPro" id="IPR015797">
    <property type="entry name" value="NUDIX_hydrolase-like_dom_sf"/>
</dbReference>
<dbReference type="InterPro" id="IPR002745">
    <property type="entry name" value="Ptrans_KptA/Tpt1"/>
</dbReference>
<dbReference type="PROSITE" id="PS51462">
    <property type="entry name" value="NUDIX"/>
    <property type="match status" value="1"/>
</dbReference>
<evidence type="ECO:0000256" key="6">
    <source>
        <dbReference type="ARBA" id="ARBA00022842"/>
    </source>
</evidence>
<evidence type="ECO:0000256" key="1">
    <source>
        <dbReference type="ARBA" id="ARBA00001946"/>
    </source>
</evidence>
<keyword evidence="4" id="KW-0479">Metal-binding</keyword>
<comment type="function">
    <text evidence="2">Catalyzes the last step of tRNA splicing, the transfer of the splice junction 2'-phosphate from ligated tRNA to NAD to produce ADP-ribose 1''-2'' cyclic phosphate.</text>
</comment>
<dbReference type="InterPro" id="IPR000086">
    <property type="entry name" value="NUDIX_hydrolase_dom"/>
</dbReference>
<evidence type="ECO:0000256" key="7">
    <source>
        <dbReference type="ARBA" id="ARBA00047949"/>
    </source>
</evidence>
<dbReference type="AlphaFoldDB" id="A0A8C3IIX5"/>
<dbReference type="GO" id="GO:0046872">
    <property type="term" value="F:metal ion binding"/>
    <property type="evidence" value="ECO:0007669"/>
    <property type="project" value="UniProtKB-KW"/>
</dbReference>
<dbReference type="Gene3D" id="1.10.10.970">
    <property type="entry name" value="RNA 2'-phosphotransferase, Tpt1/KptA family, N-terminal domain"/>
    <property type="match status" value="1"/>
</dbReference>
<dbReference type="GeneTree" id="ENSGT00390000017869"/>
<dbReference type="Gene3D" id="3.20.170.30">
    <property type="match status" value="1"/>
</dbReference>
<gene>
    <name evidence="8" type="primary">NUDT22</name>
</gene>
<comment type="catalytic activity">
    <reaction evidence="7">
        <text>2'-phospho-[ligated tRNA] + NAD(+) = mature tRNA + ADP-alpha-D-ribose 1'',2''-cyclic phosphate + nicotinamide</text>
        <dbReference type="Rhea" id="RHEA:23324"/>
        <dbReference type="Rhea" id="RHEA-COMP:11106"/>
        <dbReference type="Rhea" id="RHEA-COMP:11107"/>
        <dbReference type="ChEBI" id="CHEBI:17154"/>
        <dbReference type="ChEBI" id="CHEBI:57540"/>
        <dbReference type="ChEBI" id="CHEBI:76596"/>
        <dbReference type="ChEBI" id="CHEBI:82883"/>
        <dbReference type="ChEBI" id="CHEBI:85027"/>
        <dbReference type="EC" id="2.7.1.160"/>
    </reaction>
</comment>
<evidence type="ECO:0000313" key="8">
    <source>
        <dbReference type="Ensembl" id="ENSCPBP00000033595.1"/>
    </source>
</evidence>
<dbReference type="Ensembl" id="ENSCPBT00000039452.1">
    <property type="protein sequence ID" value="ENSCPBP00000033595.1"/>
    <property type="gene ID" value="ENSCPBG00000023489.1"/>
</dbReference>
<evidence type="ECO:0000256" key="4">
    <source>
        <dbReference type="ARBA" id="ARBA00022723"/>
    </source>
</evidence>
<comment type="cofactor">
    <cofactor evidence="1">
        <name>Mg(2+)</name>
        <dbReference type="ChEBI" id="CHEBI:18420"/>
    </cofactor>
</comment>
<dbReference type="SUPFAM" id="SSF56399">
    <property type="entry name" value="ADP-ribosylation"/>
    <property type="match status" value="1"/>
</dbReference>
<dbReference type="InterPro" id="IPR042081">
    <property type="entry name" value="RNA_2'-PTrans_C"/>
</dbReference>
<protein>
    <recommendedName>
        <fullName evidence="3">2'-phosphotransferase</fullName>
        <ecNumber evidence="3">2.7.1.160</ecNumber>
    </recommendedName>
</protein>
<proteinExistence type="predicted"/>